<keyword evidence="1" id="KW-0902">Two-component regulatory system</keyword>
<dbReference type="SUPFAM" id="SSF47226">
    <property type="entry name" value="Histidine-containing phosphotransfer domain, HPT domain"/>
    <property type="match status" value="1"/>
</dbReference>
<evidence type="ECO:0000256" key="2">
    <source>
        <dbReference type="PROSITE-ProRule" id="PRU00110"/>
    </source>
</evidence>
<dbReference type="Proteomes" id="UP001223336">
    <property type="component" value="Unassembled WGS sequence"/>
</dbReference>
<name>A0ABU0Y251_9GAMM</name>
<evidence type="ECO:0000256" key="1">
    <source>
        <dbReference type="ARBA" id="ARBA00023012"/>
    </source>
</evidence>
<feature type="domain" description="HPt" evidence="3">
    <location>
        <begin position="7"/>
        <end position="97"/>
    </location>
</feature>
<evidence type="ECO:0000313" key="4">
    <source>
        <dbReference type="EMBL" id="MDQ5766902.1"/>
    </source>
</evidence>
<comment type="caution">
    <text evidence="4">The sequence shown here is derived from an EMBL/GenBank/DDBJ whole genome shotgun (WGS) entry which is preliminary data.</text>
</comment>
<dbReference type="RefSeq" id="WP_308133152.1">
    <property type="nucleotide sequence ID" value="NZ_CP133197.1"/>
</dbReference>
<accession>A0ABU0Y251</accession>
<dbReference type="EMBL" id="JAVFKN010000001">
    <property type="protein sequence ID" value="MDQ5766902.1"/>
    <property type="molecule type" value="Genomic_DNA"/>
</dbReference>
<sequence>MLTTQLTPQQLRVLLRKFRPALDSDYALLEQHLCQQHWEDAARQAHKLLAISKLLGMDALLLLLLQIEAMSPSTQTVTFRHTLQQTYQEQLTSFTLR</sequence>
<feature type="modified residue" description="Phosphohistidine" evidence="2">
    <location>
        <position position="46"/>
    </location>
</feature>
<evidence type="ECO:0000313" key="5">
    <source>
        <dbReference type="Proteomes" id="UP001223336"/>
    </source>
</evidence>
<evidence type="ECO:0000259" key="3">
    <source>
        <dbReference type="PROSITE" id="PS50894"/>
    </source>
</evidence>
<gene>
    <name evidence="4" type="ORF">RCC75_00055</name>
</gene>
<dbReference type="Gene3D" id="1.20.120.160">
    <property type="entry name" value="HPT domain"/>
    <property type="match status" value="1"/>
</dbReference>
<keyword evidence="2" id="KW-0597">Phosphoprotein</keyword>
<dbReference type="PROSITE" id="PS50894">
    <property type="entry name" value="HPT"/>
    <property type="match status" value="1"/>
</dbReference>
<reference evidence="4 5" key="1">
    <citation type="submission" date="2023-08" db="EMBL/GenBank/DDBJ databases">
        <title>New molecular markers tilS and rpoB for phylogenetic and monitoring studies of the genus Thiothrix biodiversity.</title>
        <authorList>
            <person name="Ravin N.V."/>
            <person name="Smolyakov D."/>
            <person name="Markov N.D."/>
            <person name="Beletsky A.V."/>
            <person name="Mardanov A.V."/>
            <person name="Rudenko T.S."/>
            <person name="Grabovich M.Y."/>
        </authorList>
    </citation>
    <scope>NUCLEOTIDE SEQUENCE [LARGE SCALE GENOMIC DNA]</scope>
    <source>
        <strain evidence="4 5">H33</strain>
    </source>
</reference>
<organism evidence="4 5">
    <name type="scientific">Thiothrix subterranea</name>
    <dbReference type="NCBI Taxonomy" id="2735563"/>
    <lineage>
        <taxon>Bacteria</taxon>
        <taxon>Pseudomonadati</taxon>
        <taxon>Pseudomonadota</taxon>
        <taxon>Gammaproteobacteria</taxon>
        <taxon>Thiotrichales</taxon>
        <taxon>Thiotrichaceae</taxon>
        <taxon>Thiothrix</taxon>
    </lineage>
</organism>
<dbReference type="InterPro" id="IPR008207">
    <property type="entry name" value="Sig_transdc_His_kin_Hpt_dom"/>
</dbReference>
<dbReference type="InterPro" id="IPR036641">
    <property type="entry name" value="HPT_dom_sf"/>
</dbReference>
<keyword evidence="5" id="KW-1185">Reference proteome</keyword>
<proteinExistence type="predicted"/>
<protein>
    <recommendedName>
        <fullName evidence="3">HPt domain-containing protein</fullName>
    </recommendedName>
</protein>